<name>A0AAE3T1S2_9BURK</name>
<proteinExistence type="predicted"/>
<evidence type="ECO:0000313" key="3">
    <source>
        <dbReference type="Proteomes" id="UP001212602"/>
    </source>
</evidence>
<sequence>MPSWPRLPWRSLLGLTMLVALLHLLLLGWLPMGGEPEALPLAQRFSTRTIVIAPPAATGGGAPAAAPAARAAPPASAAPTARLRDKPRPAPPPPRPAVPSPEPAPAPQEAPPPEPVLPPPTPVAEAPMPEAAEPAAPPPAEPAGPPEPAPAAPAAPAEGGQGQAAAPASGQGRGEGAGTGAGAGAGTPGAREPLKVPGSVRLDFAVTGQQGMQPMSGVFGELIWLQDGSSYNARLALRVLFRTIRTQTSVGALSAAGIEPRRFSDARRSEVATHFVRESGQIVFSSTTTPAPLMPGAQDRLSVILQLAALMAGDPDRHPPGSSFSIQTAGARDAETWRFSVEGEEQLETPAGSYLTRRLVRLPRKDYDQKIELWLAPELGWLPVRIRQTQANGDFADMQLRAFAPP</sequence>
<dbReference type="RefSeq" id="WP_271430111.1">
    <property type="nucleotide sequence ID" value="NZ_JAQIPB010000012.1"/>
</dbReference>
<accession>A0AAE3T1S2</accession>
<reference evidence="2" key="1">
    <citation type="submission" date="2023-01" db="EMBL/GenBank/DDBJ databases">
        <title>Xenophilus mangrovi sp. nov., isolated from soil of Mangrove nature reserve.</title>
        <authorList>
            <person name="Xu S."/>
            <person name="Liu Z."/>
            <person name="Xu Y."/>
        </authorList>
    </citation>
    <scope>NUCLEOTIDE SEQUENCE</scope>
    <source>
        <strain evidence="2">YW8</strain>
    </source>
</reference>
<organism evidence="2 3">
    <name type="scientific">Xenophilus arseniciresistens</name>
    <dbReference type="NCBI Taxonomy" id="1283306"/>
    <lineage>
        <taxon>Bacteria</taxon>
        <taxon>Pseudomonadati</taxon>
        <taxon>Pseudomonadota</taxon>
        <taxon>Betaproteobacteria</taxon>
        <taxon>Burkholderiales</taxon>
        <taxon>Comamonadaceae</taxon>
        <taxon>Xenophilus</taxon>
    </lineage>
</organism>
<dbReference type="PRINTS" id="PR01217">
    <property type="entry name" value="PRICHEXTENSN"/>
</dbReference>
<feature type="compositionally biased region" description="Low complexity" evidence="1">
    <location>
        <begin position="154"/>
        <end position="168"/>
    </location>
</feature>
<feature type="compositionally biased region" description="Pro residues" evidence="1">
    <location>
        <begin position="135"/>
        <end position="153"/>
    </location>
</feature>
<dbReference type="Pfam" id="PF11306">
    <property type="entry name" value="DUF3108"/>
    <property type="match status" value="1"/>
</dbReference>
<feature type="compositionally biased region" description="Pro residues" evidence="1">
    <location>
        <begin position="89"/>
        <end position="122"/>
    </location>
</feature>
<evidence type="ECO:0000313" key="2">
    <source>
        <dbReference type="EMBL" id="MDA7418910.1"/>
    </source>
</evidence>
<feature type="region of interest" description="Disordered" evidence="1">
    <location>
        <begin position="58"/>
        <end position="195"/>
    </location>
</feature>
<dbReference type="InterPro" id="IPR021457">
    <property type="entry name" value="DUF3108"/>
</dbReference>
<dbReference type="EMBL" id="JAQIPB010000012">
    <property type="protein sequence ID" value="MDA7418910.1"/>
    <property type="molecule type" value="Genomic_DNA"/>
</dbReference>
<feature type="compositionally biased region" description="Low complexity" evidence="1">
    <location>
        <begin position="58"/>
        <end position="81"/>
    </location>
</feature>
<dbReference type="Proteomes" id="UP001212602">
    <property type="component" value="Unassembled WGS sequence"/>
</dbReference>
<dbReference type="AlphaFoldDB" id="A0AAE3T1S2"/>
<feature type="compositionally biased region" description="Low complexity" evidence="1">
    <location>
        <begin position="123"/>
        <end position="134"/>
    </location>
</feature>
<comment type="caution">
    <text evidence="2">The sequence shown here is derived from an EMBL/GenBank/DDBJ whole genome shotgun (WGS) entry which is preliminary data.</text>
</comment>
<evidence type="ECO:0000256" key="1">
    <source>
        <dbReference type="SAM" id="MobiDB-lite"/>
    </source>
</evidence>
<feature type="compositionally biased region" description="Gly residues" evidence="1">
    <location>
        <begin position="171"/>
        <end position="187"/>
    </location>
</feature>
<gene>
    <name evidence="2" type="ORF">PGB34_21280</name>
</gene>
<keyword evidence="3" id="KW-1185">Reference proteome</keyword>
<protein>
    <submittedName>
        <fullName evidence="2">DUF3108 domain-containing protein</fullName>
    </submittedName>
</protein>